<name>A0ABV8TZP9_9ACTN</name>
<dbReference type="InterPro" id="IPR036759">
    <property type="entry name" value="TPK_catalytic_sf"/>
</dbReference>
<keyword evidence="6" id="KW-0812">Transmembrane</keyword>
<gene>
    <name evidence="9" type="primary">steA</name>
    <name evidence="9" type="ORF">ACFPET_13215</name>
</gene>
<evidence type="ECO:0000256" key="4">
    <source>
        <dbReference type="ARBA" id="ARBA00022840"/>
    </source>
</evidence>
<keyword evidence="1" id="KW-0808">Transferase</keyword>
<evidence type="ECO:0000313" key="9">
    <source>
        <dbReference type="EMBL" id="MFC4336162.1"/>
    </source>
</evidence>
<dbReference type="RefSeq" id="WP_380621775.1">
    <property type="nucleotide sequence ID" value="NZ_JBHSDK010000016.1"/>
</dbReference>
<feature type="transmembrane region" description="Helical" evidence="6">
    <location>
        <begin position="353"/>
        <end position="379"/>
    </location>
</feature>
<dbReference type="Gene3D" id="3.40.50.10240">
    <property type="entry name" value="Thiamin pyrophosphokinase, catalytic domain"/>
    <property type="match status" value="1"/>
</dbReference>
<evidence type="ECO:0000256" key="3">
    <source>
        <dbReference type="ARBA" id="ARBA00022777"/>
    </source>
</evidence>
<evidence type="ECO:0000259" key="7">
    <source>
        <dbReference type="Pfam" id="PF04263"/>
    </source>
</evidence>
<keyword evidence="6" id="KW-1133">Transmembrane helix</keyword>
<dbReference type="InterPro" id="IPR047795">
    <property type="entry name" value="Put_SteA-like"/>
</dbReference>
<feature type="region of interest" description="Disordered" evidence="5">
    <location>
        <begin position="1"/>
        <end position="26"/>
    </location>
</feature>
<proteinExistence type="predicted"/>
<evidence type="ECO:0000256" key="6">
    <source>
        <dbReference type="SAM" id="Phobius"/>
    </source>
</evidence>
<keyword evidence="4" id="KW-0067">ATP-binding</keyword>
<evidence type="ECO:0000256" key="2">
    <source>
        <dbReference type="ARBA" id="ARBA00022741"/>
    </source>
</evidence>
<evidence type="ECO:0000256" key="5">
    <source>
        <dbReference type="SAM" id="MobiDB-lite"/>
    </source>
</evidence>
<dbReference type="SUPFAM" id="SSF63999">
    <property type="entry name" value="Thiamin pyrophosphokinase, catalytic domain"/>
    <property type="match status" value="1"/>
</dbReference>
<dbReference type="Proteomes" id="UP001595823">
    <property type="component" value="Unassembled WGS sequence"/>
</dbReference>
<dbReference type="InterPro" id="IPR022215">
    <property type="entry name" value="SteA-like_C"/>
</dbReference>
<evidence type="ECO:0000256" key="1">
    <source>
        <dbReference type="ARBA" id="ARBA00022679"/>
    </source>
</evidence>
<feature type="domain" description="Thiamin pyrophosphokinase catalytic" evidence="7">
    <location>
        <begin position="213"/>
        <end position="247"/>
    </location>
</feature>
<dbReference type="Pfam" id="PF04263">
    <property type="entry name" value="TPK_catalytic"/>
    <property type="match status" value="1"/>
</dbReference>
<feature type="domain" description="SteA-like C-terminal" evidence="8">
    <location>
        <begin position="339"/>
        <end position="389"/>
    </location>
</feature>
<dbReference type="InterPro" id="IPR007371">
    <property type="entry name" value="TPK_catalytic"/>
</dbReference>
<evidence type="ECO:0000259" key="8">
    <source>
        <dbReference type="Pfam" id="PF12555"/>
    </source>
</evidence>
<organism evidence="9 10">
    <name type="scientific">Salininema proteolyticum</name>
    <dbReference type="NCBI Taxonomy" id="1607685"/>
    <lineage>
        <taxon>Bacteria</taxon>
        <taxon>Bacillati</taxon>
        <taxon>Actinomycetota</taxon>
        <taxon>Actinomycetes</taxon>
        <taxon>Glycomycetales</taxon>
        <taxon>Glycomycetaceae</taxon>
        <taxon>Salininema</taxon>
    </lineage>
</organism>
<keyword evidence="3" id="KW-0418">Kinase</keyword>
<feature type="compositionally biased region" description="Basic residues" evidence="5">
    <location>
        <begin position="1"/>
        <end position="10"/>
    </location>
</feature>
<sequence>MRVRSLRKSSRAGDAEGSSDRLSGPARLDRRTKRLCGRLEPVDIAVIDHVDLDRVAADSLVATGVKAVVNASKSISGRYPNLGPQVLVENGITLIDEVGEEIFDKVRDGKRISIEGDKVYLGEEVVAQGRRETADSVNADMDSAREGLSVQLEAFAANTMEYLKRERDLLLDGVGVPEVRTKFNGRHCLIVIRGYNYKEDIDVLRPYIREFKPVLIGVDGGADALLEAGYTPDMIVGDMDSVSDDALRCGAEVVVHAYADGRAPGMERTDKLGVSATPFPAAATSEDIAMLLADEKGSELIVAVGTHVTLVEFLDKGRGGMASTFLTRLRVGGKLVDAKGVSRLYRQNVSFSALLLLIVSALAAMATAVAISAVGRSFIDVLADWWDGLIFQIQRLF</sequence>
<keyword evidence="10" id="KW-1185">Reference proteome</keyword>
<protein>
    <submittedName>
        <fullName evidence="9">Cytokinetic ring protein SteA</fullName>
    </submittedName>
</protein>
<keyword evidence="2" id="KW-0547">Nucleotide-binding</keyword>
<comment type="caution">
    <text evidence="9">The sequence shown here is derived from an EMBL/GenBank/DDBJ whole genome shotgun (WGS) entry which is preliminary data.</text>
</comment>
<dbReference type="NCBIfam" id="NF040608">
    <property type="entry name" value="division_SteA"/>
    <property type="match status" value="1"/>
</dbReference>
<accession>A0ABV8TZP9</accession>
<dbReference type="Pfam" id="PF12555">
    <property type="entry name" value="SteA-like_C"/>
    <property type="match status" value="1"/>
</dbReference>
<dbReference type="EMBL" id="JBHSDK010000016">
    <property type="protein sequence ID" value="MFC4336162.1"/>
    <property type="molecule type" value="Genomic_DNA"/>
</dbReference>
<keyword evidence="6" id="KW-0472">Membrane</keyword>
<reference evidence="10" key="1">
    <citation type="journal article" date="2019" name="Int. J. Syst. Evol. Microbiol.">
        <title>The Global Catalogue of Microorganisms (GCM) 10K type strain sequencing project: providing services to taxonomists for standard genome sequencing and annotation.</title>
        <authorList>
            <consortium name="The Broad Institute Genomics Platform"/>
            <consortium name="The Broad Institute Genome Sequencing Center for Infectious Disease"/>
            <person name="Wu L."/>
            <person name="Ma J."/>
        </authorList>
    </citation>
    <scope>NUCLEOTIDE SEQUENCE [LARGE SCALE GENOMIC DNA]</scope>
    <source>
        <strain evidence="10">IBRC-M 10908</strain>
    </source>
</reference>
<evidence type="ECO:0000313" key="10">
    <source>
        <dbReference type="Proteomes" id="UP001595823"/>
    </source>
</evidence>